<protein>
    <submittedName>
        <fullName evidence="11">HAMP domain-containing protein</fullName>
    </submittedName>
</protein>
<comment type="subcellular location">
    <subcellularLocation>
        <location evidence="1">Cell membrane</location>
        <topology evidence="1">Multi-pass membrane protein</topology>
    </subcellularLocation>
</comment>
<keyword evidence="4" id="KW-0808">Transferase</keyword>
<feature type="transmembrane region" description="Helical" evidence="9">
    <location>
        <begin position="15"/>
        <end position="35"/>
    </location>
</feature>
<dbReference type="Pfam" id="PF02518">
    <property type="entry name" value="HATPase_c"/>
    <property type="match status" value="1"/>
</dbReference>
<sequence>MLGFKKPKINYKNKLIITFVLVAFLPSIFMHYITYWNSTKAMKTKINELVNYNLIQTNKNLNASLSEYDDTLYQLIVDTDFAKSTDKLLHGSDFDKLIHSDVVQKVFSGYSNSKEGIQGITFFDNNGVVLVSYDKKTGSSWNQNRDAAPYLLKLKNLQQGPLITVTEKVKADDIKEHNVFHIARKVFGISSGQLEIMGYLIMDLDESILSKASSISLMDNQADRITSINFLIDGTRNIVTFPEKEKIGTSFLNLLNTKNSSLENLPQQAVVMGQSSIINYYPNEQTGWTIVNVTSEEKMFSEIYSMQKINIWMAIIVFSFSILLIIYFSGLLTQSIRKIVNAMRIAEQGNLKVKLEDNASDEISIIASSYNKMMTTINELMEETKIAVQKQKESEIRSLEAQINPHFLYNTLDSINWMAIDKEEHDISRMLKGLALILRYSVSYSNQMVLLAQELEWLEQYLFLQKNRFNDSFQYYIHIDPELKKAKIYKLLLQPFVENTIIHGFAGMKAGAELHIHFYILDESFLCIEIEDNGCGMEETVVKGMMESTTKDTSGTSFGIGIRNVMERLYLYYGDQANCTIESTRGQGTKVSIIVPLLKEGNA</sequence>
<dbReference type="SUPFAM" id="SSF103190">
    <property type="entry name" value="Sensory domain-like"/>
    <property type="match status" value="1"/>
</dbReference>
<dbReference type="SUPFAM" id="SSF158472">
    <property type="entry name" value="HAMP domain-like"/>
    <property type="match status" value="1"/>
</dbReference>
<dbReference type="PANTHER" id="PTHR34220:SF7">
    <property type="entry name" value="SENSOR HISTIDINE KINASE YPDA"/>
    <property type="match status" value="1"/>
</dbReference>
<evidence type="ECO:0000256" key="9">
    <source>
        <dbReference type="SAM" id="Phobius"/>
    </source>
</evidence>
<dbReference type="InterPro" id="IPR003594">
    <property type="entry name" value="HATPase_dom"/>
</dbReference>
<organism evidence="11 12">
    <name type="scientific">Paenibacillus foliorum</name>
    <dbReference type="NCBI Taxonomy" id="2654974"/>
    <lineage>
        <taxon>Bacteria</taxon>
        <taxon>Bacillati</taxon>
        <taxon>Bacillota</taxon>
        <taxon>Bacilli</taxon>
        <taxon>Bacillales</taxon>
        <taxon>Paenibacillaceae</taxon>
        <taxon>Paenibacillus</taxon>
    </lineage>
</organism>
<comment type="caution">
    <text evidence="11">The sequence shown here is derived from an EMBL/GenBank/DDBJ whole genome shotgun (WGS) entry which is preliminary data.</text>
</comment>
<dbReference type="CDD" id="cd06225">
    <property type="entry name" value="HAMP"/>
    <property type="match status" value="1"/>
</dbReference>
<dbReference type="EMBL" id="WHOD01000055">
    <property type="protein sequence ID" value="NOU94387.1"/>
    <property type="molecule type" value="Genomic_DNA"/>
</dbReference>
<dbReference type="Pfam" id="PF00672">
    <property type="entry name" value="HAMP"/>
    <property type="match status" value="1"/>
</dbReference>
<accession>A0A972K2Z4</accession>
<gene>
    <name evidence="11" type="ORF">GC093_14330</name>
</gene>
<dbReference type="SMART" id="SM00304">
    <property type="entry name" value="HAMP"/>
    <property type="match status" value="1"/>
</dbReference>
<evidence type="ECO:0000256" key="7">
    <source>
        <dbReference type="ARBA" id="ARBA00022989"/>
    </source>
</evidence>
<dbReference type="PROSITE" id="PS50885">
    <property type="entry name" value="HAMP"/>
    <property type="match status" value="1"/>
</dbReference>
<feature type="transmembrane region" description="Helical" evidence="9">
    <location>
        <begin position="309"/>
        <end position="328"/>
    </location>
</feature>
<proteinExistence type="predicted"/>
<evidence type="ECO:0000256" key="1">
    <source>
        <dbReference type="ARBA" id="ARBA00004651"/>
    </source>
</evidence>
<keyword evidence="6" id="KW-0418">Kinase</keyword>
<dbReference type="GO" id="GO:0000155">
    <property type="term" value="F:phosphorelay sensor kinase activity"/>
    <property type="evidence" value="ECO:0007669"/>
    <property type="project" value="InterPro"/>
</dbReference>
<evidence type="ECO:0000256" key="6">
    <source>
        <dbReference type="ARBA" id="ARBA00022777"/>
    </source>
</evidence>
<dbReference type="Proteomes" id="UP000641588">
    <property type="component" value="Unassembled WGS sequence"/>
</dbReference>
<keyword evidence="5 9" id="KW-0812">Transmembrane</keyword>
<dbReference type="InterPro" id="IPR010559">
    <property type="entry name" value="Sig_transdc_His_kin_internal"/>
</dbReference>
<evidence type="ECO:0000256" key="5">
    <source>
        <dbReference type="ARBA" id="ARBA00022692"/>
    </source>
</evidence>
<keyword evidence="12" id="KW-1185">Reference proteome</keyword>
<evidence type="ECO:0000313" key="12">
    <source>
        <dbReference type="Proteomes" id="UP000641588"/>
    </source>
</evidence>
<dbReference type="Pfam" id="PF02743">
    <property type="entry name" value="dCache_1"/>
    <property type="match status" value="1"/>
</dbReference>
<dbReference type="Gene3D" id="3.30.565.10">
    <property type="entry name" value="Histidine kinase-like ATPase, C-terminal domain"/>
    <property type="match status" value="1"/>
</dbReference>
<keyword evidence="7 9" id="KW-1133">Transmembrane helix</keyword>
<evidence type="ECO:0000256" key="4">
    <source>
        <dbReference type="ARBA" id="ARBA00022679"/>
    </source>
</evidence>
<name>A0A972K2Z4_9BACL</name>
<dbReference type="PANTHER" id="PTHR34220">
    <property type="entry name" value="SENSOR HISTIDINE KINASE YPDA"/>
    <property type="match status" value="1"/>
</dbReference>
<dbReference type="Pfam" id="PF06580">
    <property type="entry name" value="His_kinase"/>
    <property type="match status" value="1"/>
</dbReference>
<dbReference type="InterPro" id="IPR036890">
    <property type="entry name" value="HATPase_C_sf"/>
</dbReference>
<evidence type="ECO:0000256" key="8">
    <source>
        <dbReference type="ARBA" id="ARBA00023136"/>
    </source>
</evidence>
<dbReference type="SUPFAM" id="SSF55874">
    <property type="entry name" value="ATPase domain of HSP90 chaperone/DNA topoisomerase II/histidine kinase"/>
    <property type="match status" value="1"/>
</dbReference>
<dbReference type="InterPro" id="IPR033479">
    <property type="entry name" value="dCache_1"/>
</dbReference>
<evidence type="ECO:0000259" key="10">
    <source>
        <dbReference type="PROSITE" id="PS50885"/>
    </source>
</evidence>
<dbReference type="InterPro" id="IPR003660">
    <property type="entry name" value="HAMP_dom"/>
</dbReference>
<dbReference type="GO" id="GO:0005886">
    <property type="term" value="C:plasma membrane"/>
    <property type="evidence" value="ECO:0007669"/>
    <property type="project" value="UniProtKB-SubCell"/>
</dbReference>
<evidence type="ECO:0000256" key="2">
    <source>
        <dbReference type="ARBA" id="ARBA00022475"/>
    </source>
</evidence>
<dbReference type="InterPro" id="IPR029151">
    <property type="entry name" value="Sensor-like_sf"/>
</dbReference>
<reference evidence="11" key="1">
    <citation type="submission" date="2019-10" db="EMBL/GenBank/DDBJ databases">
        <title>Description of Paenibacillus glebae sp. nov.</title>
        <authorList>
            <person name="Carlier A."/>
            <person name="Qi S."/>
        </authorList>
    </citation>
    <scope>NUCLEOTIDE SEQUENCE</scope>
    <source>
        <strain evidence="11">LMG 31456</strain>
    </source>
</reference>
<dbReference type="Gene3D" id="3.30.450.20">
    <property type="entry name" value="PAS domain"/>
    <property type="match status" value="1"/>
</dbReference>
<keyword evidence="8 9" id="KW-0472">Membrane</keyword>
<evidence type="ECO:0000313" key="11">
    <source>
        <dbReference type="EMBL" id="NOU94387.1"/>
    </source>
</evidence>
<feature type="domain" description="HAMP" evidence="10">
    <location>
        <begin position="330"/>
        <end position="382"/>
    </location>
</feature>
<dbReference type="Gene3D" id="1.10.287.950">
    <property type="entry name" value="Methyl-accepting chemotaxis protein"/>
    <property type="match status" value="1"/>
</dbReference>
<keyword evidence="3" id="KW-0597">Phosphoprotein</keyword>
<dbReference type="InterPro" id="IPR050640">
    <property type="entry name" value="Bact_2-comp_sensor_kinase"/>
</dbReference>
<keyword evidence="2" id="KW-1003">Cell membrane</keyword>
<evidence type="ECO:0000256" key="3">
    <source>
        <dbReference type="ARBA" id="ARBA00022553"/>
    </source>
</evidence>
<dbReference type="AlphaFoldDB" id="A0A972K2Z4"/>